<gene>
    <name evidence="9" type="ORF">ACJMK2_027460</name>
</gene>
<dbReference type="SMART" id="SM00409">
    <property type="entry name" value="IG"/>
    <property type="match status" value="5"/>
</dbReference>
<reference evidence="9 10" key="1">
    <citation type="submission" date="2024-11" db="EMBL/GenBank/DDBJ databases">
        <title>Chromosome-level genome assembly of the freshwater bivalve Anodonta woodiana.</title>
        <authorList>
            <person name="Chen X."/>
        </authorList>
    </citation>
    <scope>NUCLEOTIDE SEQUENCE [LARGE SCALE GENOMIC DNA]</scope>
    <source>
        <strain evidence="9">MN2024</strain>
        <tissue evidence="9">Gills</tissue>
    </source>
</reference>
<dbReference type="Pfam" id="PF08205">
    <property type="entry name" value="C2-set_2"/>
    <property type="match status" value="1"/>
</dbReference>
<evidence type="ECO:0000259" key="8">
    <source>
        <dbReference type="PROSITE" id="PS50835"/>
    </source>
</evidence>
<dbReference type="PANTHER" id="PTHR11640">
    <property type="entry name" value="NEPHRIN"/>
    <property type="match status" value="1"/>
</dbReference>
<dbReference type="InterPro" id="IPR013162">
    <property type="entry name" value="CD80_C2-set"/>
</dbReference>
<sequence length="865" mass="95370">MMKTVAVSHHSQSLKNHGLLLIFSFIVSSVITVNAQSLTLVKDTVLPVKGSSFGMSCILSVSFTSSSGITFLRNDNPLVVTCSPRGCTFLQGYTFNVNQSGVIITINSLDRDIHQGTWKCKYDGIIYSNTVNLYVYTLPTGISFIEEPSENVDLILTSARFQCKTISCSYPDPTIRWMYENQIVSAGTQTYTSDGCSSPEKIHTSTLFFQRYSTLSDNSDKTVLFSCIAEYPDVSKIIRANATKTVRFAVRVTEVVLQQNNKNITDVMTVNLGEPVTLTCITGLSRPNPSIDWYIVSQMRGNGPSLNFTPSSDDHNQTIYCQAYNTDPNTIVYSLRPRLSVQVRVTEVVLQHNNMNVSDVLMVISGVPITLTCITGLGRPDPSIDWYIGSQKRGNGPSLNFTPSNEDHSQTIYCQAYNTDPNKIVFSLTPRLSVQVNVSIIILDPPGDSITFIDGTNISLRCNAGPSRPQPVIRWWLDVNEVTNLSITTITGTSTLFTASSELHLIVDKTQQGKKVYCDARVFGQVNIIESLKPAINVLYSPDVRVNIISGYDVVGSTAVLECVPQGNPPQYRFHPWIHRVGQTEIRRLDGVNTVNNSTLTLSNISIQDMGTYTCTVDNPITGPDGQIDQRADIRVYVQGPPVIGVTDSTFTGETDKSAAIEIPFYSNSSIKTLKFIRDSDSFDISKTSNVSINISSSNIKLIFYTEQVMIPGHVAVLFFKNVTHRDFDNYTLQLFNDWGNVNMVFSFITSDDGRELEVKGGTNVAAVAGGIGAAVVVVVIIVILFFIWRRKASMLKNSSDEGFNNRVHGRSKQTTNLYANISYTGDVSNTGYESLQTCRTEASPYQTLSSGNTKTSGKMKNNIN</sequence>
<accession>A0ABD3XMV5</accession>
<dbReference type="Gene3D" id="2.60.40.10">
    <property type="entry name" value="Immunoglobulins"/>
    <property type="match status" value="5"/>
</dbReference>
<dbReference type="InterPro" id="IPR036179">
    <property type="entry name" value="Ig-like_dom_sf"/>
</dbReference>
<feature type="domain" description="Ig-like" evidence="8">
    <location>
        <begin position="232"/>
        <end position="332"/>
    </location>
</feature>
<keyword evidence="4" id="KW-0325">Glycoprotein</keyword>
<name>A0ABD3XMV5_SINWO</name>
<dbReference type="InterPro" id="IPR051275">
    <property type="entry name" value="Cell_adhesion_signaling"/>
</dbReference>
<dbReference type="InterPro" id="IPR003598">
    <property type="entry name" value="Ig_sub2"/>
</dbReference>
<evidence type="ECO:0000256" key="7">
    <source>
        <dbReference type="SAM" id="Phobius"/>
    </source>
</evidence>
<dbReference type="Proteomes" id="UP001634394">
    <property type="component" value="Unassembled WGS sequence"/>
</dbReference>
<feature type="transmembrane region" description="Helical" evidence="7">
    <location>
        <begin position="765"/>
        <end position="789"/>
    </location>
</feature>
<feature type="domain" description="Ig-like" evidence="8">
    <location>
        <begin position="542"/>
        <end position="635"/>
    </location>
</feature>
<keyword evidence="10" id="KW-1185">Reference proteome</keyword>
<dbReference type="InterPro" id="IPR013783">
    <property type="entry name" value="Ig-like_fold"/>
</dbReference>
<evidence type="ECO:0000313" key="9">
    <source>
        <dbReference type="EMBL" id="KAL3887519.1"/>
    </source>
</evidence>
<feature type="region of interest" description="Disordered" evidence="6">
    <location>
        <begin position="844"/>
        <end position="865"/>
    </location>
</feature>
<dbReference type="SMART" id="SM00408">
    <property type="entry name" value="IGc2"/>
    <property type="match status" value="3"/>
</dbReference>
<evidence type="ECO:0000256" key="6">
    <source>
        <dbReference type="SAM" id="MobiDB-lite"/>
    </source>
</evidence>
<organism evidence="9 10">
    <name type="scientific">Sinanodonta woodiana</name>
    <name type="common">Chinese pond mussel</name>
    <name type="synonym">Anodonta woodiana</name>
    <dbReference type="NCBI Taxonomy" id="1069815"/>
    <lineage>
        <taxon>Eukaryota</taxon>
        <taxon>Metazoa</taxon>
        <taxon>Spiralia</taxon>
        <taxon>Lophotrochozoa</taxon>
        <taxon>Mollusca</taxon>
        <taxon>Bivalvia</taxon>
        <taxon>Autobranchia</taxon>
        <taxon>Heteroconchia</taxon>
        <taxon>Palaeoheterodonta</taxon>
        <taxon>Unionida</taxon>
        <taxon>Unionoidea</taxon>
        <taxon>Unionidae</taxon>
        <taxon>Unioninae</taxon>
        <taxon>Sinanodonta</taxon>
    </lineage>
</organism>
<proteinExistence type="predicted"/>
<dbReference type="InterPro" id="IPR007110">
    <property type="entry name" value="Ig-like_dom"/>
</dbReference>
<evidence type="ECO:0000313" key="10">
    <source>
        <dbReference type="Proteomes" id="UP001634394"/>
    </source>
</evidence>
<comment type="caution">
    <text evidence="9">The sequence shown here is derived from an EMBL/GenBank/DDBJ whole genome shotgun (WGS) entry which is preliminary data.</text>
</comment>
<dbReference type="EMBL" id="JBJQND010000002">
    <property type="protein sequence ID" value="KAL3887519.1"/>
    <property type="molecule type" value="Genomic_DNA"/>
</dbReference>
<feature type="domain" description="Ig-like" evidence="8">
    <location>
        <begin position="430"/>
        <end position="520"/>
    </location>
</feature>
<dbReference type="PANTHER" id="PTHR11640:SF164">
    <property type="entry name" value="MAM DOMAIN-CONTAINING GLYCOSYLPHOSPHATIDYLINOSITOL ANCHOR PROTEIN 1"/>
    <property type="match status" value="1"/>
</dbReference>
<dbReference type="SUPFAM" id="SSF48726">
    <property type="entry name" value="Immunoglobulin"/>
    <property type="match status" value="3"/>
</dbReference>
<dbReference type="AlphaFoldDB" id="A0ABD3XMV5"/>
<keyword evidence="7" id="KW-0812">Transmembrane</keyword>
<keyword evidence="3" id="KW-1015">Disulfide bond</keyword>
<evidence type="ECO:0000256" key="3">
    <source>
        <dbReference type="ARBA" id="ARBA00023157"/>
    </source>
</evidence>
<dbReference type="Pfam" id="PF13927">
    <property type="entry name" value="Ig_3"/>
    <property type="match status" value="1"/>
</dbReference>
<dbReference type="PROSITE" id="PS50835">
    <property type="entry name" value="IG_LIKE"/>
    <property type="match status" value="5"/>
</dbReference>
<evidence type="ECO:0000256" key="2">
    <source>
        <dbReference type="ARBA" id="ARBA00023136"/>
    </source>
</evidence>
<keyword evidence="2 7" id="KW-0472">Membrane</keyword>
<keyword evidence="5" id="KW-0393">Immunoglobulin domain</keyword>
<protein>
    <recommendedName>
        <fullName evidence="8">Ig-like domain-containing protein</fullName>
    </recommendedName>
</protein>
<evidence type="ECO:0000256" key="4">
    <source>
        <dbReference type="ARBA" id="ARBA00023180"/>
    </source>
</evidence>
<keyword evidence="7" id="KW-1133">Transmembrane helix</keyword>
<dbReference type="GO" id="GO:0016020">
    <property type="term" value="C:membrane"/>
    <property type="evidence" value="ECO:0007669"/>
    <property type="project" value="UniProtKB-SubCell"/>
</dbReference>
<feature type="domain" description="Ig-like" evidence="8">
    <location>
        <begin position="337"/>
        <end position="425"/>
    </location>
</feature>
<feature type="domain" description="Ig-like" evidence="8">
    <location>
        <begin position="139"/>
        <end position="230"/>
    </location>
</feature>
<dbReference type="InterPro" id="IPR003599">
    <property type="entry name" value="Ig_sub"/>
</dbReference>
<evidence type="ECO:0000256" key="5">
    <source>
        <dbReference type="ARBA" id="ARBA00023319"/>
    </source>
</evidence>
<evidence type="ECO:0000256" key="1">
    <source>
        <dbReference type="ARBA" id="ARBA00004479"/>
    </source>
</evidence>
<comment type="subcellular location">
    <subcellularLocation>
        <location evidence="1">Membrane</location>
        <topology evidence="1">Single-pass type I membrane protein</topology>
    </subcellularLocation>
</comment>